<sequence>MKRVFCEITSCELVIPEKPERVVSLSPAITETLYMLGLGEKVVGVSAFDVHPIEARKKAILGSYSTTNIEKLRSLKPDVVFVTTGYQRQLALTLSKEFAVYALELPATIASIIDSVVKVALVMGVEETGRELAKTLYLKISELVNSLKLKVYVEIDLGGAVTFGAYSYITDGLAIMGAENIFGKDECEWRKPDFQRVLQEDPDAIIYEPKMFRKTTKEQVLEMLKKRGWHSVRAIKEGRVCVSPGPYDLIAHHGPSFILEAMPWIKSELTKAHPQSDTQL</sequence>
<dbReference type="InterPro" id="IPR002491">
    <property type="entry name" value="ABC_transptr_periplasmic_BD"/>
</dbReference>
<evidence type="ECO:0000259" key="2">
    <source>
        <dbReference type="PROSITE" id="PS50983"/>
    </source>
</evidence>
<dbReference type="NCBIfam" id="NF038402">
    <property type="entry name" value="TroA_like"/>
    <property type="match status" value="1"/>
</dbReference>
<dbReference type="Gene3D" id="3.40.50.1980">
    <property type="entry name" value="Nitrogenase molybdenum iron protein domain"/>
    <property type="match status" value="2"/>
</dbReference>
<dbReference type="EMBL" id="NEXC01000028">
    <property type="protein sequence ID" value="PSN83313.1"/>
    <property type="molecule type" value="Genomic_DNA"/>
</dbReference>
<dbReference type="CDD" id="cd01143">
    <property type="entry name" value="YvrC"/>
    <property type="match status" value="1"/>
</dbReference>
<dbReference type="SUPFAM" id="SSF53807">
    <property type="entry name" value="Helical backbone' metal receptor"/>
    <property type="match status" value="1"/>
</dbReference>
<dbReference type="PROSITE" id="PS50983">
    <property type="entry name" value="FE_B12_PBP"/>
    <property type="match status" value="1"/>
</dbReference>
<dbReference type="PANTHER" id="PTHR30535">
    <property type="entry name" value="VITAMIN B12-BINDING PROTEIN"/>
    <property type="match status" value="1"/>
</dbReference>
<reference evidence="3 4" key="1">
    <citation type="submission" date="2017-04" db="EMBL/GenBank/DDBJ databases">
        <title>Novel microbial lineages endemic to geothermal iron-oxide mats fill important gaps in the evolutionary history of Archaea.</title>
        <authorList>
            <person name="Jay Z.J."/>
            <person name="Beam J.P."/>
            <person name="Dlakic M."/>
            <person name="Rusch D.B."/>
            <person name="Kozubal M.A."/>
            <person name="Inskeep W.P."/>
        </authorList>
    </citation>
    <scope>NUCLEOTIDE SEQUENCE [LARGE SCALE GENOMIC DNA]</scope>
    <source>
        <strain evidence="3">OSP_D</strain>
    </source>
</reference>
<dbReference type="InterPro" id="IPR054828">
    <property type="entry name" value="Vit_B12_bind_prot"/>
</dbReference>
<name>A0A2R6AAJ1_9ARCH</name>
<accession>A0A2R6AAJ1</accession>
<dbReference type="InterPro" id="IPR050902">
    <property type="entry name" value="ABC_Transporter_SBP"/>
</dbReference>
<dbReference type="Pfam" id="PF01497">
    <property type="entry name" value="Peripla_BP_2"/>
    <property type="match status" value="1"/>
</dbReference>
<dbReference type="AlphaFoldDB" id="A0A2R6AAJ1"/>
<proteinExistence type="predicted"/>
<organism evidence="3 4">
    <name type="scientific">Candidatus Marsarchaeota G1 archaeon OSP_D</name>
    <dbReference type="NCBI Taxonomy" id="1978155"/>
    <lineage>
        <taxon>Archaea</taxon>
        <taxon>Candidatus Marsarchaeota</taxon>
        <taxon>Candidatus Marsarchaeota group 1</taxon>
    </lineage>
</organism>
<dbReference type="Proteomes" id="UP000240880">
    <property type="component" value="Unassembled WGS sequence"/>
</dbReference>
<evidence type="ECO:0000313" key="4">
    <source>
        <dbReference type="Proteomes" id="UP000240880"/>
    </source>
</evidence>
<evidence type="ECO:0000313" key="3">
    <source>
        <dbReference type="EMBL" id="PSN83313.1"/>
    </source>
</evidence>
<dbReference type="PANTHER" id="PTHR30535:SF34">
    <property type="entry name" value="MOLYBDATE-BINDING PROTEIN MOLA"/>
    <property type="match status" value="1"/>
</dbReference>
<evidence type="ECO:0000256" key="1">
    <source>
        <dbReference type="ARBA" id="ARBA00022729"/>
    </source>
</evidence>
<gene>
    <name evidence="3" type="ORF">B9Q01_05150</name>
</gene>
<comment type="caution">
    <text evidence="3">The sequence shown here is derived from an EMBL/GenBank/DDBJ whole genome shotgun (WGS) entry which is preliminary data.</text>
</comment>
<keyword evidence="1" id="KW-0732">Signal</keyword>
<feature type="domain" description="Fe/B12 periplasmic-binding" evidence="2">
    <location>
        <begin position="21"/>
        <end position="273"/>
    </location>
</feature>
<protein>
    <recommendedName>
        <fullName evidence="2">Fe/B12 periplasmic-binding domain-containing protein</fullName>
    </recommendedName>
</protein>